<gene>
    <name evidence="1" type="ORF">E3N88_19618</name>
</gene>
<protein>
    <recommendedName>
        <fullName evidence="3">B box-type domain-containing protein</fullName>
    </recommendedName>
</protein>
<proteinExistence type="predicted"/>
<organism evidence="1 2">
    <name type="scientific">Mikania micrantha</name>
    <name type="common">bitter vine</name>
    <dbReference type="NCBI Taxonomy" id="192012"/>
    <lineage>
        <taxon>Eukaryota</taxon>
        <taxon>Viridiplantae</taxon>
        <taxon>Streptophyta</taxon>
        <taxon>Embryophyta</taxon>
        <taxon>Tracheophyta</taxon>
        <taxon>Spermatophyta</taxon>
        <taxon>Magnoliopsida</taxon>
        <taxon>eudicotyledons</taxon>
        <taxon>Gunneridae</taxon>
        <taxon>Pentapetalae</taxon>
        <taxon>asterids</taxon>
        <taxon>campanulids</taxon>
        <taxon>Asterales</taxon>
        <taxon>Asteraceae</taxon>
        <taxon>Asteroideae</taxon>
        <taxon>Heliantheae alliance</taxon>
        <taxon>Eupatorieae</taxon>
        <taxon>Mikania</taxon>
    </lineage>
</organism>
<evidence type="ECO:0008006" key="3">
    <source>
        <dbReference type="Google" id="ProtNLM"/>
    </source>
</evidence>
<dbReference type="EMBL" id="SZYD01000010">
    <property type="protein sequence ID" value="KAD4982947.1"/>
    <property type="molecule type" value="Genomic_DNA"/>
</dbReference>
<evidence type="ECO:0000313" key="2">
    <source>
        <dbReference type="Proteomes" id="UP000326396"/>
    </source>
</evidence>
<keyword evidence="2" id="KW-1185">Reference proteome</keyword>
<dbReference type="PANTHER" id="PTHR31065">
    <property type="entry name" value="PLATZ TRANSCRIPTION FACTOR FAMILY PROTEIN"/>
    <property type="match status" value="1"/>
</dbReference>
<evidence type="ECO:0000313" key="1">
    <source>
        <dbReference type="EMBL" id="KAD4982947.1"/>
    </source>
</evidence>
<accession>A0A5N6NNQ4</accession>
<dbReference type="Pfam" id="PF04640">
    <property type="entry name" value="PLATZ"/>
    <property type="match status" value="1"/>
</dbReference>
<sequence length="236" mass="27478">MMMMIQQLKLKKEVEDCKWILNLLESKFFGACIDHWNMRKNEKNVFCIDCNLCFCKHCVTGFKPPCRHHHRRLQICRYVYHDVVRLQDIQKHLDCSDIQTYKINGEKAVHLNRRPQQHKDSKQSKLKICGTYCEACGRHIQDIPNRFCSIACKASVVVVEDLKKQQHKKMASYSLSEEDYDFEGGVINNGNESSFSSSLESVEESIQQNPWLISTLKVKKSVAHKRKGVPQRAPFC</sequence>
<comment type="caution">
    <text evidence="1">The sequence shown here is derived from an EMBL/GenBank/DDBJ whole genome shotgun (WGS) entry which is preliminary data.</text>
</comment>
<dbReference type="InterPro" id="IPR006734">
    <property type="entry name" value="PLATZ"/>
</dbReference>
<dbReference type="Proteomes" id="UP000326396">
    <property type="component" value="Linkage Group LG18"/>
</dbReference>
<dbReference type="OrthoDB" id="724537at2759"/>
<dbReference type="PANTHER" id="PTHR31065:SF41">
    <property type="entry name" value="PLATZ TRANSCRIPTION FACTOR FAMILY PROTEIN"/>
    <property type="match status" value="1"/>
</dbReference>
<dbReference type="AlphaFoldDB" id="A0A5N6NNQ4"/>
<reference evidence="1 2" key="1">
    <citation type="submission" date="2019-05" db="EMBL/GenBank/DDBJ databases">
        <title>Mikania micrantha, genome provides insights into the molecular mechanism of rapid growth.</title>
        <authorList>
            <person name="Liu B."/>
        </authorList>
    </citation>
    <scope>NUCLEOTIDE SEQUENCE [LARGE SCALE GENOMIC DNA]</scope>
    <source>
        <strain evidence="1">NLD-2019</strain>
        <tissue evidence="1">Leaf</tissue>
    </source>
</reference>
<name>A0A5N6NNQ4_9ASTR</name>